<dbReference type="Proteomes" id="UP000263273">
    <property type="component" value="Unassembled WGS sequence"/>
</dbReference>
<evidence type="ECO:0000313" key="3">
    <source>
        <dbReference type="Proteomes" id="UP000263273"/>
    </source>
</evidence>
<accession>A0A354YT95</accession>
<dbReference type="STRING" id="378794.GCA_001570625_00726"/>
<reference evidence="2 3" key="1">
    <citation type="journal article" date="2018" name="Nat. Biotechnol.">
        <title>A standardized bacterial taxonomy based on genome phylogeny substantially revises the tree of life.</title>
        <authorList>
            <person name="Parks D.H."/>
            <person name="Chuvochina M."/>
            <person name="Waite D.W."/>
            <person name="Rinke C."/>
            <person name="Skarshewski A."/>
            <person name="Chaumeil P.A."/>
            <person name="Hugenholtz P."/>
        </authorList>
    </citation>
    <scope>NUCLEOTIDE SEQUENCE [LARGE SCALE GENOMIC DNA]</scope>
    <source>
        <strain evidence="2">UBA10948</strain>
    </source>
</reference>
<name>A0A354YT95_9FIRM</name>
<keyword evidence="1" id="KW-1133">Transmembrane helix</keyword>
<feature type="transmembrane region" description="Helical" evidence="1">
    <location>
        <begin position="12"/>
        <end position="30"/>
    </location>
</feature>
<gene>
    <name evidence="2" type="ORF">DDZ44_01485</name>
</gene>
<keyword evidence="1" id="KW-0812">Transmembrane</keyword>
<dbReference type="EMBL" id="DNZF01000033">
    <property type="protein sequence ID" value="HBK52598.1"/>
    <property type="molecule type" value="Genomic_DNA"/>
</dbReference>
<keyword evidence="1" id="KW-0472">Membrane</keyword>
<evidence type="ECO:0000313" key="2">
    <source>
        <dbReference type="EMBL" id="HBK52598.1"/>
    </source>
</evidence>
<dbReference type="RefSeq" id="WP_276620026.1">
    <property type="nucleotide sequence ID" value="NZ_DCDX01000155.1"/>
</dbReference>
<sequence length="166" mass="18573">MKRFVEKVEKFLIRAIILTVLIIVVVQGAMTKDTWRFYLSLGERLEGQTIEFPVNNLPADSRKNSLNLNGQALQSPHTEITLQVEKFSSLPHAIIMVNGEERAKFVNGEVALQLNAGDVVEIDASYYNFPLSFLVKDCSPNLAYPEKGKTFTSNQSIAMIGKIIVK</sequence>
<organism evidence="2 3">
    <name type="scientific">Syntrophomonas wolfei</name>
    <dbReference type="NCBI Taxonomy" id="863"/>
    <lineage>
        <taxon>Bacteria</taxon>
        <taxon>Bacillati</taxon>
        <taxon>Bacillota</taxon>
        <taxon>Clostridia</taxon>
        <taxon>Eubacteriales</taxon>
        <taxon>Syntrophomonadaceae</taxon>
        <taxon>Syntrophomonas</taxon>
    </lineage>
</organism>
<comment type="caution">
    <text evidence="2">The sequence shown here is derived from an EMBL/GenBank/DDBJ whole genome shotgun (WGS) entry which is preliminary data.</text>
</comment>
<dbReference type="AlphaFoldDB" id="A0A354YT95"/>
<evidence type="ECO:0000256" key="1">
    <source>
        <dbReference type="SAM" id="Phobius"/>
    </source>
</evidence>
<protein>
    <submittedName>
        <fullName evidence="2">Uncharacterized protein</fullName>
    </submittedName>
</protein>
<proteinExistence type="predicted"/>